<dbReference type="PROSITE" id="PS01124">
    <property type="entry name" value="HTH_ARAC_FAMILY_2"/>
    <property type="match status" value="1"/>
</dbReference>
<keyword evidence="1" id="KW-0805">Transcription regulation</keyword>
<dbReference type="PRINTS" id="PR00032">
    <property type="entry name" value="HTHARAC"/>
</dbReference>
<dbReference type="PANTHER" id="PTHR11019">
    <property type="entry name" value="HTH-TYPE TRANSCRIPTIONAL REGULATOR NIMR"/>
    <property type="match status" value="1"/>
</dbReference>
<dbReference type="Pfam" id="PF12852">
    <property type="entry name" value="Cupin_6"/>
    <property type="match status" value="1"/>
</dbReference>
<evidence type="ECO:0000259" key="4">
    <source>
        <dbReference type="PROSITE" id="PS01124"/>
    </source>
</evidence>
<sequence>MPTTALDSTLEQLRLEGAIFFRAEFTDEFAFESAPLAFAAALTPHADRMILFHIVAAGSCWVAVDDGVRHWASEGDVIVMPYGDRYVLGGRTPVDAPTLLDLPQPPPWDDIPVVRQGGGGERTDVVCGYLHSEHPLFDPAMKALPPVFVVRLPDGPAASWVRASVAYAVEAAAPSNRSPTVLSTRLPELVLMEVLRAHLSTAPSSDRGWLAALRDPVLAPALSVIHGAPEHPWTVTELARRTAVSRSVLDDRFRQVLHQSPIRYLTGWRMHLAEDLLGSTDLTVYDVARRVGYRSEEAFSRAFKRERGEAPAHWRARRAHLA</sequence>
<dbReference type="GO" id="GO:0043565">
    <property type="term" value="F:sequence-specific DNA binding"/>
    <property type="evidence" value="ECO:0007669"/>
    <property type="project" value="InterPro"/>
</dbReference>
<reference evidence="5 6" key="1">
    <citation type="submission" date="2018-11" db="EMBL/GenBank/DDBJ databases">
        <authorList>
            <person name="Li F."/>
        </authorList>
    </citation>
    <scope>NUCLEOTIDE SEQUENCE [LARGE SCALE GENOMIC DNA]</scope>
    <source>
        <strain evidence="5 6">Gsoil 818</strain>
    </source>
</reference>
<dbReference type="PANTHER" id="PTHR11019:SF159">
    <property type="entry name" value="TRANSCRIPTIONAL REGULATOR-RELATED"/>
    <property type="match status" value="1"/>
</dbReference>
<evidence type="ECO:0000256" key="1">
    <source>
        <dbReference type="ARBA" id="ARBA00023015"/>
    </source>
</evidence>
<dbReference type="SMART" id="SM00342">
    <property type="entry name" value="HTH_ARAC"/>
    <property type="match status" value="1"/>
</dbReference>
<dbReference type="PROSITE" id="PS00041">
    <property type="entry name" value="HTH_ARAC_FAMILY_1"/>
    <property type="match status" value="1"/>
</dbReference>
<keyword evidence="2" id="KW-0238">DNA-binding</keyword>
<keyword evidence="6" id="KW-1185">Reference proteome</keyword>
<keyword evidence="3" id="KW-0804">Transcription</keyword>
<accession>A0A3N0GPK9</accession>
<dbReference type="AlphaFoldDB" id="A0A3N0GPK9"/>
<dbReference type="InterPro" id="IPR009057">
    <property type="entry name" value="Homeodomain-like_sf"/>
</dbReference>
<dbReference type="Gene3D" id="1.10.10.60">
    <property type="entry name" value="Homeodomain-like"/>
    <property type="match status" value="2"/>
</dbReference>
<protein>
    <submittedName>
        <fullName evidence="5">AraC family transcriptional regulator</fullName>
    </submittedName>
</protein>
<comment type="caution">
    <text evidence="5">The sequence shown here is derived from an EMBL/GenBank/DDBJ whole genome shotgun (WGS) entry which is preliminary data.</text>
</comment>
<evidence type="ECO:0000256" key="3">
    <source>
        <dbReference type="ARBA" id="ARBA00023163"/>
    </source>
</evidence>
<evidence type="ECO:0000256" key="2">
    <source>
        <dbReference type="ARBA" id="ARBA00023125"/>
    </source>
</evidence>
<dbReference type="OrthoDB" id="241790at2"/>
<dbReference type="InterPro" id="IPR018060">
    <property type="entry name" value="HTH_AraC"/>
</dbReference>
<organism evidence="5 6">
    <name type="scientific">Nocardioides pocheonensis</name>
    <dbReference type="NCBI Taxonomy" id="661485"/>
    <lineage>
        <taxon>Bacteria</taxon>
        <taxon>Bacillati</taxon>
        <taxon>Actinomycetota</taxon>
        <taxon>Actinomycetes</taxon>
        <taxon>Propionibacteriales</taxon>
        <taxon>Nocardioidaceae</taxon>
        <taxon>Nocardioides</taxon>
    </lineage>
</organism>
<feature type="domain" description="HTH araC/xylS-type" evidence="4">
    <location>
        <begin position="219"/>
        <end position="317"/>
    </location>
</feature>
<gene>
    <name evidence="5" type="ORF">EFL26_13475</name>
</gene>
<dbReference type="Proteomes" id="UP000279994">
    <property type="component" value="Unassembled WGS sequence"/>
</dbReference>
<dbReference type="EMBL" id="RJSF01000040">
    <property type="protein sequence ID" value="RNM14404.1"/>
    <property type="molecule type" value="Genomic_DNA"/>
</dbReference>
<dbReference type="Pfam" id="PF12833">
    <property type="entry name" value="HTH_18"/>
    <property type="match status" value="1"/>
</dbReference>
<dbReference type="InterPro" id="IPR032783">
    <property type="entry name" value="AraC_lig"/>
</dbReference>
<evidence type="ECO:0000313" key="6">
    <source>
        <dbReference type="Proteomes" id="UP000279994"/>
    </source>
</evidence>
<dbReference type="InterPro" id="IPR018062">
    <property type="entry name" value="HTH_AraC-typ_CS"/>
</dbReference>
<name>A0A3N0GPK9_9ACTN</name>
<proteinExistence type="predicted"/>
<evidence type="ECO:0000313" key="5">
    <source>
        <dbReference type="EMBL" id="RNM14404.1"/>
    </source>
</evidence>
<dbReference type="SUPFAM" id="SSF46689">
    <property type="entry name" value="Homeodomain-like"/>
    <property type="match status" value="2"/>
</dbReference>
<dbReference type="InterPro" id="IPR020449">
    <property type="entry name" value="Tscrpt_reg_AraC-type_HTH"/>
</dbReference>
<dbReference type="GO" id="GO:0003700">
    <property type="term" value="F:DNA-binding transcription factor activity"/>
    <property type="evidence" value="ECO:0007669"/>
    <property type="project" value="InterPro"/>
</dbReference>